<keyword evidence="12" id="KW-0443">Lipid metabolism</keyword>
<keyword evidence="13" id="KW-0472">Membrane</keyword>
<dbReference type="PANTHER" id="PTHR12317:SF0">
    <property type="entry name" value="ACYLTRANSFERASE"/>
    <property type="match status" value="1"/>
</dbReference>
<keyword evidence="11" id="KW-1133">Transmembrane helix</keyword>
<evidence type="ECO:0000256" key="12">
    <source>
        <dbReference type="ARBA" id="ARBA00023098"/>
    </source>
</evidence>
<comment type="subcellular location">
    <subcellularLocation>
        <location evidence="1">Endoplasmic reticulum membrane</location>
        <topology evidence="1">Multi-pass membrane protein</topology>
    </subcellularLocation>
</comment>
<dbReference type="CDD" id="cd07987">
    <property type="entry name" value="LPLAT_MGAT-like"/>
    <property type="match status" value="1"/>
</dbReference>
<keyword evidence="17" id="KW-1185">Reference proteome</keyword>
<evidence type="ECO:0000313" key="16">
    <source>
        <dbReference type="EMBL" id="EDP42995.1"/>
    </source>
</evidence>
<dbReference type="GO" id="GO:0005789">
    <property type="term" value="C:endoplasmic reticulum membrane"/>
    <property type="evidence" value="ECO:0007669"/>
    <property type="project" value="UniProtKB-SubCell"/>
</dbReference>
<evidence type="ECO:0000256" key="8">
    <source>
        <dbReference type="ARBA" id="ARBA00022692"/>
    </source>
</evidence>
<evidence type="ECO:0000256" key="3">
    <source>
        <dbReference type="ARBA" id="ARBA00005189"/>
    </source>
</evidence>
<evidence type="ECO:0000256" key="10">
    <source>
        <dbReference type="ARBA" id="ARBA00022824"/>
    </source>
</evidence>
<dbReference type="GO" id="GO:0006071">
    <property type="term" value="P:glycerol metabolic process"/>
    <property type="evidence" value="ECO:0007669"/>
    <property type="project" value="UniProtKB-KW"/>
</dbReference>
<evidence type="ECO:0000256" key="11">
    <source>
        <dbReference type="ARBA" id="ARBA00022989"/>
    </source>
</evidence>
<dbReference type="RefSeq" id="XP_001730209.1">
    <property type="nucleotide sequence ID" value="XM_001730157.1"/>
</dbReference>
<keyword evidence="9" id="KW-0319">Glycerol metabolism</keyword>
<evidence type="ECO:0000256" key="4">
    <source>
        <dbReference type="ARBA" id="ARBA00005420"/>
    </source>
</evidence>
<keyword evidence="6" id="KW-0444">Lipid biosynthesis</keyword>
<keyword evidence="14" id="KW-0012">Acyltransferase</keyword>
<dbReference type="InParanoid" id="A8Q4P0"/>
<proteinExistence type="inferred from homology"/>
<dbReference type="AlphaFoldDB" id="A8Q4P0"/>
<dbReference type="InterPro" id="IPR007130">
    <property type="entry name" value="DAGAT"/>
</dbReference>
<comment type="similarity">
    <text evidence="4">Belongs to the diacylglycerol acyltransferase family.</text>
</comment>
<dbReference type="Proteomes" id="UP000008837">
    <property type="component" value="Unassembled WGS sequence"/>
</dbReference>
<evidence type="ECO:0000256" key="15">
    <source>
        <dbReference type="ARBA" id="ARBA00048109"/>
    </source>
</evidence>
<dbReference type="EC" id="2.3.1.20" evidence="5"/>
<evidence type="ECO:0000256" key="5">
    <source>
        <dbReference type="ARBA" id="ARBA00013244"/>
    </source>
</evidence>
<reference evidence="16 17" key="1">
    <citation type="journal article" date="2007" name="Proc. Natl. Acad. Sci. U.S.A.">
        <title>Dandruff-associated Malassezia genomes reveal convergent and divergent virulence traits shared with plant and human fungal pathogens.</title>
        <authorList>
            <person name="Xu J."/>
            <person name="Saunders C.W."/>
            <person name="Hu P."/>
            <person name="Grant R.A."/>
            <person name="Boekhout T."/>
            <person name="Kuramae E.E."/>
            <person name="Kronstad J.W."/>
            <person name="Deangelis Y.M."/>
            <person name="Reeder N.L."/>
            <person name="Johnstone K.R."/>
            <person name="Leland M."/>
            <person name="Fieno A.M."/>
            <person name="Begley W.M."/>
            <person name="Sun Y."/>
            <person name="Lacey M.P."/>
            <person name="Chaudhary T."/>
            <person name="Keough T."/>
            <person name="Chu L."/>
            <person name="Sears R."/>
            <person name="Yuan B."/>
            <person name="Dawson T.L.Jr."/>
        </authorList>
    </citation>
    <scope>NUCLEOTIDE SEQUENCE [LARGE SCALE GENOMIC DNA]</scope>
    <source>
        <strain evidence="17">ATCC MYA-4612 / CBS 7966</strain>
    </source>
</reference>
<comment type="pathway">
    <text evidence="2">Glycerolipid metabolism; triacylglycerol biosynthesis.</text>
</comment>
<dbReference type="KEGG" id="mgl:MGL_2591"/>
<dbReference type="Pfam" id="PF03982">
    <property type="entry name" value="DAGAT"/>
    <property type="match status" value="1"/>
</dbReference>
<dbReference type="VEuPathDB" id="FungiDB:MGL_2591"/>
<keyword evidence="7" id="KW-0808">Transferase</keyword>
<protein>
    <recommendedName>
        <fullName evidence="5">diacylglycerol O-acyltransferase</fullName>
        <ecNumber evidence="5">2.3.1.20</ecNumber>
    </recommendedName>
</protein>
<sequence>MLWPLLIAYATYLSFTKTHERGGRAPNWARDCFLFHWFAKYFPIQLHKTADLDPTKNYLFGYHPHGIFGLGSVASFGSEACGFSKKFPGLIPHVLTLQNNFYTPIYREWLMLLGYRSVSRSSCESILRSGPGESILIVVGGAQESLAAHAGFMDLTLKCRLGFIKVALRTGASLVPVVSFGENEMYYQVENDRKSTLYKIQQKIKAACGFTMPILVGRGFFHRYYGWLPYQRPINVVVGAPIHVEKNPNPTPEQVQTLQQEYIQALTRLWDEHKDQFAPDRIGDLRLVE</sequence>
<keyword evidence="10" id="KW-0256">Endoplasmic reticulum</keyword>
<comment type="caution">
    <text evidence="16">The sequence shown here is derived from an EMBL/GenBank/DDBJ whole genome shotgun (WGS) entry which is preliminary data.</text>
</comment>
<dbReference type="GO" id="GO:0004144">
    <property type="term" value="F:diacylglycerol O-acyltransferase activity"/>
    <property type="evidence" value="ECO:0007669"/>
    <property type="project" value="UniProtKB-EC"/>
</dbReference>
<dbReference type="EMBL" id="AAYY01000009">
    <property type="protein sequence ID" value="EDP42995.1"/>
    <property type="molecule type" value="Genomic_DNA"/>
</dbReference>
<dbReference type="GeneID" id="5854514"/>
<evidence type="ECO:0000313" key="17">
    <source>
        <dbReference type="Proteomes" id="UP000008837"/>
    </source>
</evidence>
<evidence type="ECO:0000256" key="9">
    <source>
        <dbReference type="ARBA" id="ARBA00022798"/>
    </source>
</evidence>
<gene>
    <name evidence="16" type="ORF">MGL_2591</name>
</gene>
<evidence type="ECO:0000256" key="2">
    <source>
        <dbReference type="ARBA" id="ARBA00004771"/>
    </source>
</evidence>
<dbReference type="PANTHER" id="PTHR12317">
    <property type="entry name" value="DIACYLGLYCEROL O-ACYLTRANSFERASE"/>
    <property type="match status" value="1"/>
</dbReference>
<evidence type="ECO:0000256" key="14">
    <source>
        <dbReference type="ARBA" id="ARBA00023315"/>
    </source>
</evidence>
<comment type="pathway">
    <text evidence="3">Lipid metabolism.</text>
</comment>
<evidence type="ECO:0000256" key="13">
    <source>
        <dbReference type="ARBA" id="ARBA00023136"/>
    </source>
</evidence>
<organism evidence="16 17">
    <name type="scientific">Malassezia globosa (strain ATCC MYA-4612 / CBS 7966)</name>
    <name type="common">Dandruff-associated fungus</name>
    <dbReference type="NCBI Taxonomy" id="425265"/>
    <lineage>
        <taxon>Eukaryota</taxon>
        <taxon>Fungi</taxon>
        <taxon>Dikarya</taxon>
        <taxon>Basidiomycota</taxon>
        <taxon>Ustilaginomycotina</taxon>
        <taxon>Malasseziomycetes</taxon>
        <taxon>Malasseziales</taxon>
        <taxon>Malasseziaceae</taxon>
        <taxon>Malassezia</taxon>
    </lineage>
</organism>
<comment type="catalytic activity">
    <reaction evidence="15">
        <text>an acyl-CoA + a 1,2-diacyl-sn-glycerol = a triacyl-sn-glycerol + CoA</text>
        <dbReference type="Rhea" id="RHEA:10868"/>
        <dbReference type="ChEBI" id="CHEBI:17815"/>
        <dbReference type="ChEBI" id="CHEBI:57287"/>
        <dbReference type="ChEBI" id="CHEBI:58342"/>
        <dbReference type="ChEBI" id="CHEBI:64615"/>
        <dbReference type="EC" id="2.3.1.20"/>
    </reaction>
</comment>
<dbReference type="GO" id="GO:0019432">
    <property type="term" value="P:triglyceride biosynthetic process"/>
    <property type="evidence" value="ECO:0007669"/>
    <property type="project" value="TreeGrafter"/>
</dbReference>
<name>A8Q4P0_MALGO</name>
<dbReference type="OrthoDB" id="264532at2759"/>
<keyword evidence="8" id="KW-0812">Transmembrane</keyword>
<evidence type="ECO:0000256" key="7">
    <source>
        <dbReference type="ARBA" id="ARBA00022679"/>
    </source>
</evidence>
<dbReference type="OMA" id="IMGVACT"/>
<evidence type="ECO:0000256" key="1">
    <source>
        <dbReference type="ARBA" id="ARBA00004477"/>
    </source>
</evidence>
<dbReference type="FunCoup" id="A8Q4P0">
    <property type="interactions" value="65"/>
</dbReference>
<evidence type="ECO:0000256" key="6">
    <source>
        <dbReference type="ARBA" id="ARBA00022516"/>
    </source>
</evidence>
<accession>A8Q4P0</accession>
<dbReference type="STRING" id="425265.A8Q4P0"/>